<feature type="compositionally biased region" description="Basic residues" evidence="1">
    <location>
        <begin position="77"/>
        <end position="87"/>
    </location>
</feature>
<dbReference type="AlphaFoldDB" id="A0A1B9H2M3"/>
<gene>
    <name evidence="2" type="ORF">I316_00650</name>
</gene>
<evidence type="ECO:0000313" key="2">
    <source>
        <dbReference type="EMBL" id="OCF37525.1"/>
    </source>
</evidence>
<keyword evidence="3" id="KW-1185">Reference proteome</keyword>
<protein>
    <submittedName>
        <fullName evidence="2">Uncharacterized protein</fullName>
    </submittedName>
</protein>
<evidence type="ECO:0000313" key="3">
    <source>
        <dbReference type="Proteomes" id="UP000092666"/>
    </source>
</evidence>
<evidence type="ECO:0000256" key="1">
    <source>
        <dbReference type="SAM" id="MobiDB-lite"/>
    </source>
</evidence>
<dbReference type="EMBL" id="KV700122">
    <property type="protein sequence ID" value="OCF37525.1"/>
    <property type="molecule type" value="Genomic_DNA"/>
</dbReference>
<sequence>MVSRLAGTGIMQGTANSIMRREGQGGLIEAGELWTKSPSALDLFLTFKHEAGRGSVRRIPYVSQPILEKNISEGSSQKRRAGLRLGRRNGTLSSHHRPELD</sequence>
<organism evidence="2 3">
    <name type="scientific">Kwoniella heveanensis BCC8398</name>
    <dbReference type="NCBI Taxonomy" id="1296120"/>
    <lineage>
        <taxon>Eukaryota</taxon>
        <taxon>Fungi</taxon>
        <taxon>Dikarya</taxon>
        <taxon>Basidiomycota</taxon>
        <taxon>Agaricomycotina</taxon>
        <taxon>Tremellomycetes</taxon>
        <taxon>Tremellales</taxon>
        <taxon>Cryptococcaceae</taxon>
        <taxon>Kwoniella</taxon>
    </lineage>
</organism>
<reference evidence="3" key="2">
    <citation type="submission" date="2013-12" db="EMBL/GenBank/DDBJ databases">
        <title>Evolution of pathogenesis and genome organization in the Tremellales.</title>
        <authorList>
            <person name="Cuomo C."/>
            <person name="Litvintseva A."/>
            <person name="Heitman J."/>
            <person name="Chen Y."/>
            <person name="Sun S."/>
            <person name="Springer D."/>
            <person name="Dromer F."/>
            <person name="Young S."/>
            <person name="Zeng Q."/>
            <person name="Chapman S."/>
            <person name="Gujja S."/>
            <person name="Saif S."/>
            <person name="Birren B."/>
        </authorList>
    </citation>
    <scope>NUCLEOTIDE SEQUENCE [LARGE SCALE GENOMIC DNA]</scope>
    <source>
        <strain evidence="3">BCC8398</strain>
    </source>
</reference>
<proteinExistence type="predicted"/>
<reference evidence="2 3" key="1">
    <citation type="submission" date="2013-07" db="EMBL/GenBank/DDBJ databases">
        <title>The Genome Sequence of Cryptococcus heveanensis BCC8398.</title>
        <authorList>
            <consortium name="The Broad Institute Genome Sequencing Platform"/>
            <person name="Cuomo C."/>
            <person name="Litvintseva A."/>
            <person name="Chen Y."/>
            <person name="Heitman J."/>
            <person name="Sun S."/>
            <person name="Springer D."/>
            <person name="Dromer F."/>
            <person name="Young S.K."/>
            <person name="Zeng Q."/>
            <person name="Gargeya S."/>
            <person name="Fitzgerald M."/>
            <person name="Abouelleil A."/>
            <person name="Alvarado L."/>
            <person name="Berlin A.M."/>
            <person name="Chapman S.B."/>
            <person name="Dewar J."/>
            <person name="Goldberg J."/>
            <person name="Griggs A."/>
            <person name="Gujja S."/>
            <person name="Hansen M."/>
            <person name="Howarth C."/>
            <person name="Imamovic A."/>
            <person name="Larimer J."/>
            <person name="McCowan C."/>
            <person name="Murphy C."/>
            <person name="Pearson M."/>
            <person name="Priest M."/>
            <person name="Roberts A."/>
            <person name="Saif S."/>
            <person name="Shea T."/>
            <person name="Sykes S."/>
            <person name="Wortman J."/>
            <person name="Nusbaum C."/>
            <person name="Birren B."/>
        </authorList>
    </citation>
    <scope>NUCLEOTIDE SEQUENCE [LARGE SCALE GENOMIC DNA]</scope>
    <source>
        <strain evidence="2 3">BCC8398</strain>
    </source>
</reference>
<feature type="region of interest" description="Disordered" evidence="1">
    <location>
        <begin position="70"/>
        <end position="101"/>
    </location>
</feature>
<name>A0A1B9H2M3_9TREE</name>
<dbReference type="Proteomes" id="UP000092666">
    <property type="component" value="Unassembled WGS sequence"/>
</dbReference>
<accession>A0A1B9H2M3</accession>